<accession>A0AAD4LNI4</accession>
<sequence length="526" mass="59632">MIQTTSNESISHAIRANTPAYSRGQGSSMSMILTRSTARTVLANRWSCMARADKLPENVLVEIFDAYRRDIELQPGYKYVWNSRDGWFTLAHVCRNWRRAVFSSPSRLHVHLLFTPRRSSKAPVLNSLPPFPILIDYYPETGTWTKEDESLALAAVSDRSRVREIALQRQCPEMAGLFKALSHPFPKLESLEIGPAYCDHETLLPAGFLSGSALSLRRLSLRILLLTRFSPLLSSATGLVELTLTLKIAYTVLPEAWFIASLQRMSHLRRLELNLNYYTGIRFYELPELPARTGDVVRLSELTHIFFSGHRLYFLALVDRLGAPLLQHLDVVFLRGGSRHSFPIPHLCKFICDAECQFTEVSLGFADQELRFCAGTSSQSLFDVQPFKIVIPGPVSLEQLGQELSGPLTTVEELSIAWDSDLRYKNGRIQWRGFFKHVPQVKKVRVLSRVAPDVAHSFQQGDQEPDLDLLPALEVVEVFSALGHRYKSICSAFEPLITARKRAGRPIRLLWTIWRQDSALVWGRVT</sequence>
<proteinExistence type="predicted"/>
<evidence type="ECO:0000313" key="2">
    <source>
        <dbReference type="Proteomes" id="UP001201163"/>
    </source>
</evidence>
<dbReference type="SUPFAM" id="SSF52047">
    <property type="entry name" value="RNI-like"/>
    <property type="match status" value="1"/>
</dbReference>
<protein>
    <recommendedName>
        <fullName evidence="3">F-box domain-containing protein</fullName>
    </recommendedName>
</protein>
<gene>
    <name evidence="1" type="ORF">EDB92DRAFT_199557</name>
</gene>
<dbReference type="Proteomes" id="UP001201163">
    <property type="component" value="Unassembled WGS sequence"/>
</dbReference>
<organism evidence="1 2">
    <name type="scientific">Lactarius akahatsu</name>
    <dbReference type="NCBI Taxonomy" id="416441"/>
    <lineage>
        <taxon>Eukaryota</taxon>
        <taxon>Fungi</taxon>
        <taxon>Dikarya</taxon>
        <taxon>Basidiomycota</taxon>
        <taxon>Agaricomycotina</taxon>
        <taxon>Agaricomycetes</taxon>
        <taxon>Russulales</taxon>
        <taxon>Russulaceae</taxon>
        <taxon>Lactarius</taxon>
    </lineage>
</organism>
<evidence type="ECO:0008006" key="3">
    <source>
        <dbReference type="Google" id="ProtNLM"/>
    </source>
</evidence>
<reference evidence="1" key="1">
    <citation type="submission" date="2022-01" db="EMBL/GenBank/DDBJ databases">
        <title>Comparative genomics reveals a dynamic genome evolution in the ectomycorrhizal milk-cap (Lactarius) mushrooms.</title>
        <authorList>
            <consortium name="DOE Joint Genome Institute"/>
            <person name="Lebreton A."/>
            <person name="Tang N."/>
            <person name="Kuo A."/>
            <person name="LaButti K."/>
            <person name="Drula E."/>
            <person name="Barry K."/>
            <person name="Clum A."/>
            <person name="Lipzen A."/>
            <person name="Mousain D."/>
            <person name="Ng V."/>
            <person name="Wang R."/>
            <person name="Wang X."/>
            <person name="Dai Y."/>
            <person name="Henrissat B."/>
            <person name="Grigoriev I.V."/>
            <person name="Guerin-Laguette A."/>
            <person name="Yu F."/>
            <person name="Martin F.M."/>
        </authorList>
    </citation>
    <scope>NUCLEOTIDE SEQUENCE</scope>
    <source>
        <strain evidence="1">QP</strain>
    </source>
</reference>
<name>A0AAD4LNI4_9AGAM</name>
<comment type="caution">
    <text evidence="1">The sequence shown here is derived from an EMBL/GenBank/DDBJ whole genome shotgun (WGS) entry which is preliminary data.</text>
</comment>
<evidence type="ECO:0000313" key="1">
    <source>
        <dbReference type="EMBL" id="KAH8995379.1"/>
    </source>
</evidence>
<dbReference type="EMBL" id="JAKELL010000012">
    <property type="protein sequence ID" value="KAH8995379.1"/>
    <property type="molecule type" value="Genomic_DNA"/>
</dbReference>
<dbReference type="AlphaFoldDB" id="A0AAD4LNI4"/>
<keyword evidence="2" id="KW-1185">Reference proteome</keyword>